<sequence length="210" mass="24337">MDELELLKKDWNTRTDPQVSQDDIYKMLHKKSSSKVKWIFYISVIELLIGVVSTIWSLSHSNENFILNDGKHDYSWLPVIFESVACLIIVYYAIKFYKNYKKISVDDDAKTLMKNIIVARRTVKNYITVSLISGGVFVMTGLFLASSVSPIFLELYENNNHLVAYLVLIAIILVITTFIIGVIWLLYQLIYGLLLRNLNKNYKEIKKLEV</sequence>
<keyword evidence="3" id="KW-1185">Reference proteome</keyword>
<dbReference type="Proteomes" id="UP000474296">
    <property type="component" value="Unassembled WGS sequence"/>
</dbReference>
<evidence type="ECO:0000256" key="1">
    <source>
        <dbReference type="SAM" id="Phobius"/>
    </source>
</evidence>
<dbReference type="EMBL" id="JAABOQ010000004">
    <property type="protein sequence ID" value="NER17717.1"/>
    <property type="molecule type" value="Genomic_DNA"/>
</dbReference>
<keyword evidence="1" id="KW-0812">Transmembrane</keyword>
<comment type="caution">
    <text evidence="2">The sequence shown here is derived from an EMBL/GenBank/DDBJ whole genome shotgun (WGS) entry which is preliminary data.</text>
</comment>
<evidence type="ECO:0000313" key="2">
    <source>
        <dbReference type="EMBL" id="NER17717.1"/>
    </source>
</evidence>
<keyword evidence="1" id="KW-0472">Membrane</keyword>
<feature type="transmembrane region" description="Helical" evidence="1">
    <location>
        <begin position="38"/>
        <end position="56"/>
    </location>
</feature>
<keyword evidence="1" id="KW-1133">Transmembrane helix</keyword>
<evidence type="ECO:0000313" key="3">
    <source>
        <dbReference type="Proteomes" id="UP000474296"/>
    </source>
</evidence>
<protein>
    <recommendedName>
        <fullName evidence="4">Beta-carotene 15,15'-monooxygenase</fullName>
    </recommendedName>
</protein>
<organism evidence="2 3">
    <name type="scientific">Spongiivirga citrea</name>
    <dbReference type="NCBI Taxonomy" id="1481457"/>
    <lineage>
        <taxon>Bacteria</taxon>
        <taxon>Pseudomonadati</taxon>
        <taxon>Bacteroidota</taxon>
        <taxon>Flavobacteriia</taxon>
        <taxon>Flavobacteriales</taxon>
        <taxon>Flavobacteriaceae</taxon>
        <taxon>Spongiivirga</taxon>
    </lineage>
</organism>
<proteinExistence type="predicted"/>
<evidence type="ECO:0008006" key="4">
    <source>
        <dbReference type="Google" id="ProtNLM"/>
    </source>
</evidence>
<feature type="transmembrane region" description="Helical" evidence="1">
    <location>
        <begin position="123"/>
        <end position="145"/>
    </location>
</feature>
<dbReference type="AlphaFoldDB" id="A0A6M0CQD9"/>
<feature type="transmembrane region" description="Helical" evidence="1">
    <location>
        <begin position="165"/>
        <end position="187"/>
    </location>
</feature>
<gene>
    <name evidence="2" type="ORF">GWK10_10875</name>
</gene>
<accession>A0A6M0CQD9</accession>
<name>A0A6M0CQD9_9FLAO</name>
<dbReference type="RefSeq" id="WP_164032391.1">
    <property type="nucleotide sequence ID" value="NZ_JAABOQ010000004.1"/>
</dbReference>
<reference evidence="2 3" key="1">
    <citation type="submission" date="2020-01" db="EMBL/GenBank/DDBJ databases">
        <title>Spongiivirga citrea KCTC 32990T.</title>
        <authorList>
            <person name="Wang G."/>
        </authorList>
    </citation>
    <scope>NUCLEOTIDE SEQUENCE [LARGE SCALE GENOMIC DNA]</scope>
    <source>
        <strain evidence="2 3">KCTC 32990</strain>
    </source>
</reference>
<feature type="transmembrane region" description="Helical" evidence="1">
    <location>
        <begin position="76"/>
        <end position="94"/>
    </location>
</feature>